<protein>
    <submittedName>
        <fullName evidence="3">Uncharacterized protein</fullName>
    </submittedName>
</protein>
<feature type="compositionally biased region" description="Basic residues" evidence="1">
    <location>
        <begin position="1"/>
        <end position="10"/>
    </location>
</feature>
<feature type="transmembrane region" description="Helical" evidence="2">
    <location>
        <begin position="60"/>
        <end position="77"/>
    </location>
</feature>
<feature type="transmembrane region" description="Helical" evidence="2">
    <location>
        <begin position="89"/>
        <end position="108"/>
    </location>
</feature>
<evidence type="ECO:0000313" key="3">
    <source>
        <dbReference type="EMBL" id="QHT36860.1"/>
    </source>
</evidence>
<feature type="region of interest" description="Disordered" evidence="1">
    <location>
        <begin position="1"/>
        <end position="26"/>
    </location>
</feature>
<proteinExistence type="predicted"/>
<keyword evidence="2" id="KW-1133">Transmembrane helix</keyword>
<evidence type="ECO:0000256" key="2">
    <source>
        <dbReference type="SAM" id="Phobius"/>
    </source>
</evidence>
<accession>A0A6C0FAF7</accession>
<dbReference type="EMBL" id="MN738786">
    <property type="protein sequence ID" value="QHT36860.1"/>
    <property type="molecule type" value="Genomic_DNA"/>
</dbReference>
<evidence type="ECO:0000256" key="1">
    <source>
        <dbReference type="SAM" id="MobiDB-lite"/>
    </source>
</evidence>
<feature type="compositionally biased region" description="Gly residues" evidence="1">
    <location>
        <begin position="12"/>
        <end position="24"/>
    </location>
</feature>
<name>A0A6C0FAF7_9ZZZZ</name>
<keyword evidence="2" id="KW-0812">Transmembrane</keyword>
<reference evidence="3" key="1">
    <citation type="journal article" date="2020" name="Nature">
        <title>Giant virus diversity and host interactions through global metagenomics.</title>
        <authorList>
            <person name="Schulz F."/>
            <person name="Roux S."/>
            <person name="Paez-Espino D."/>
            <person name="Jungbluth S."/>
            <person name="Walsh D.A."/>
            <person name="Denef V.J."/>
            <person name="McMahon K.D."/>
            <person name="Konstantinidis K.T."/>
            <person name="Eloe-Fadrosh E.A."/>
            <person name="Kyrpides N.C."/>
            <person name="Woyke T."/>
        </authorList>
    </citation>
    <scope>NUCLEOTIDE SEQUENCE</scope>
    <source>
        <strain evidence="3">GVMAG-S-ERX555967-130</strain>
    </source>
</reference>
<feature type="transmembrane region" description="Helical" evidence="2">
    <location>
        <begin position="120"/>
        <end position="137"/>
    </location>
</feature>
<organism evidence="3">
    <name type="scientific">viral metagenome</name>
    <dbReference type="NCBI Taxonomy" id="1070528"/>
    <lineage>
        <taxon>unclassified sequences</taxon>
        <taxon>metagenomes</taxon>
        <taxon>organismal metagenomes</taxon>
    </lineage>
</organism>
<keyword evidence="2" id="KW-0472">Membrane</keyword>
<sequence>MPKRRYRHKGGSGEGGSGEGGSGEGQQVISQGLRNMKNAVKTSSTETIAKAIQNPHGTNAFFACFFVFLVPLAIYSFTGKIENIFVHEIMMSMMAMSMAASGISYFLLQDDTQNSYFVKAFLGLSVVSFIAWCYFAWKITSESDDDDDDK</sequence>
<dbReference type="AlphaFoldDB" id="A0A6C0FAF7"/>